<gene>
    <name evidence="1" type="ORF">SLEP1_g31611</name>
</gene>
<protein>
    <submittedName>
        <fullName evidence="1">Uncharacterized protein</fullName>
    </submittedName>
</protein>
<comment type="caution">
    <text evidence="1">The sequence shown here is derived from an EMBL/GenBank/DDBJ whole genome shotgun (WGS) entry which is preliminary data.</text>
</comment>
<dbReference type="AlphaFoldDB" id="A0AAV5KB97"/>
<dbReference type="Proteomes" id="UP001054252">
    <property type="component" value="Unassembled WGS sequence"/>
</dbReference>
<reference evidence="1 2" key="1">
    <citation type="journal article" date="2021" name="Commun. Biol.">
        <title>The genome of Shorea leprosula (Dipterocarpaceae) highlights the ecological relevance of drought in aseasonal tropical rainforests.</title>
        <authorList>
            <person name="Ng K.K.S."/>
            <person name="Kobayashi M.J."/>
            <person name="Fawcett J.A."/>
            <person name="Hatakeyama M."/>
            <person name="Paape T."/>
            <person name="Ng C.H."/>
            <person name="Ang C.C."/>
            <person name="Tnah L.H."/>
            <person name="Lee C.T."/>
            <person name="Nishiyama T."/>
            <person name="Sese J."/>
            <person name="O'Brien M.J."/>
            <person name="Copetti D."/>
            <person name="Mohd Noor M.I."/>
            <person name="Ong R.C."/>
            <person name="Putra M."/>
            <person name="Sireger I.Z."/>
            <person name="Indrioko S."/>
            <person name="Kosugi Y."/>
            <person name="Izuno A."/>
            <person name="Isagi Y."/>
            <person name="Lee S.L."/>
            <person name="Shimizu K.K."/>
        </authorList>
    </citation>
    <scope>NUCLEOTIDE SEQUENCE [LARGE SCALE GENOMIC DNA]</scope>
    <source>
        <strain evidence="1">214</strain>
    </source>
</reference>
<organism evidence="1 2">
    <name type="scientific">Rubroshorea leprosula</name>
    <dbReference type="NCBI Taxonomy" id="152421"/>
    <lineage>
        <taxon>Eukaryota</taxon>
        <taxon>Viridiplantae</taxon>
        <taxon>Streptophyta</taxon>
        <taxon>Embryophyta</taxon>
        <taxon>Tracheophyta</taxon>
        <taxon>Spermatophyta</taxon>
        <taxon>Magnoliopsida</taxon>
        <taxon>eudicotyledons</taxon>
        <taxon>Gunneridae</taxon>
        <taxon>Pentapetalae</taxon>
        <taxon>rosids</taxon>
        <taxon>malvids</taxon>
        <taxon>Malvales</taxon>
        <taxon>Dipterocarpaceae</taxon>
        <taxon>Rubroshorea</taxon>
    </lineage>
</organism>
<evidence type="ECO:0000313" key="1">
    <source>
        <dbReference type="EMBL" id="GKV21655.1"/>
    </source>
</evidence>
<name>A0AAV5KB97_9ROSI</name>
<keyword evidence="2" id="KW-1185">Reference proteome</keyword>
<evidence type="ECO:0000313" key="2">
    <source>
        <dbReference type="Proteomes" id="UP001054252"/>
    </source>
</evidence>
<sequence>MLVPLQHYSLVIKSLKAKGHPKGLPTREALKSFLLGRV</sequence>
<accession>A0AAV5KB97</accession>
<dbReference type="EMBL" id="BPVZ01000058">
    <property type="protein sequence ID" value="GKV21655.1"/>
    <property type="molecule type" value="Genomic_DNA"/>
</dbReference>
<proteinExistence type="predicted"/>